<organism evidence="2 3">
    <name type="scientific">Pseudomonas fluorescens</name>
    <dbReference type="NCBI Taxonomy" id="294"/>
    <lineage>
        <taxon>Bacteria</taxon>
        <taxon>Pseudomonadati</taxon>
        <taxon>Pseudomonadota</taxon>
        <taxon>Gammaproteobacteria</taxon>
        <taxon>Pseudomonadales</taxon>
        <taxon>Pseudomonadaceae</taxon>
        <taxon>Pseudomonas</taxon>
    </lineage>
</organism>
<keyword evidence="1" id="KW-0472">Membrane</keyword>
<evidence type="ECO:0000313" key="3">
    <source>
        <dbReference type="Proteomes" id="UP000409037"/>
    </source>
</evidence>
<dbReference type="EMBL" id="CABVHU010000021">
    <property type="protein sequence ID" value="VVO40555.1"/>
    <property type="molecule type" value="Genomic_DNA"/>
</dbReference>
<gene>
    <name evidence="2" type="primary">yedI_3</name>
    <name evidence="2" type="ORF">PS833_05780</name>
</gene>
<accession>A0A5E7FMW2</accession>
<dbReference type="GO" id="GO:0005886">
    <property type="term" value="C:plasma membrane"/>
    <property type="evidence" value="ECO:0007669"/>
    <property type="project" value="TreeGrafter"/>
</dbReference>
<dbReference type="PANTHER" id="PTHR30503">
    <property type="entry name" value="INNER MEMBRANE PROTEIN YEDI"/>
    <property type="match status" value="1"/>
</dbReference>
<keyword evidence="1" id="KW-0812">Transmembrane</keyword>
<sequence>MAGSSLFALLDDIATLLDDISLMSKVAAKKSASVLSDDLAVNAEQVTGMKADRELPVVWAVFKGSLRNKAILVPCALVLNALLPAAVHWLLMVGGAYLCYEGFEAIKDKLTAIRGDGTDQARKPKPKTPGEFATYEKQKVAGAVRTDFILSAEIIVITLNIVADAPMLQQVLTLALIAVVMTVGVYGLVAGIVRLDDAGHILQKSEATGLWGSVVRTVGGCLLSAAPKLMKALSWIGTVAMFLVGGAFITEGIGPIQHFAERLVEGAGSWEVVATLGIHCLVGALVGMAAVLIVKGITAISTITGKAST</sequence>
<evidence type="ECO:0000313" key="2">
    <source>
        <dbReference type="EMBL" id="VVO40555.1"/>
    </source>
</evidence>
<proteinExistence type="predicted"/>
<dbReference type="InterPro" id="IPR008526">
    <property type="entry name" value="YedI"/>
</dbReference>
<dbReference type="Proteomes" id="UP000409037">
    <property type="component" value="Unassembled WGS sequence"/>
</dbReference>
<feature type="transmembrane region" description="Helical" evidence="1">
    <location>
        <begin position="71"/>
        <end position="100"/>
    </location>
</feature>
<dbReference type="OrthoDB" id="9814178at2"/>
<feature type="transmembrane region" description="Helical" evidence="1">
    <location>
        <begin position="273"/>
        <end position="294"/>
    </location>
</feature>
<dbReference type="AlphaFoldDB" id="A0A5E7FMW2"/>
<protein>
    <submittedName>
        <fullName evidence="2">Inner membrane protein YedI</fullName>
    </submittedName>
</protein>
<reference evidence="2 3" key="1">
    <citation type="submission" date="2019-09" db="EMBL/GenBank/DDBJ databases">
        <authorList>
            <person name="Chandra G."/>
            <person name="Truman W A."/>
        </authorList>
    </citation>
    <scope>NUCLEOTIDE SEQUENCE [LARGE SCALE GENOMIC DNA]</scope>
    <source>
        <strain evidence="2">PS833</strain>
    </source>
</reference>
<name>A0A5E7FMW2_PSEFL</name>
<dbReference type="PIRSF" id="PIRSF016660">
    <property type="entry name" value="YedI"/>
    <property type="match status" value="1"/>
</dbReference>
<feature type="transmembrane region" description="Helical" evidence="1">
    <location>
        <begin position="174"/>
        <end position="195"/>
    </location>
</feature>
<dbReference type="RefSeq" id="WP_150800874.1">
    <property type="nucleotide sequence ID" value="NZ_CABVHU010000021.1"/>
</dbReference>
<keyword evidence="1" id="KW-1133">Transmembrane helix</keyword>
<feature type="transmembrane region" description="Helical" evidence="1">
    <location>
        <begin position="232"/>
        <end position="253"/>
    </location>
</feature>
<dbReference type="PANTHER" id="PTHR30503:SF3">
    <property type="entry name" value="INNER MEMBRANE PROTEIN YEDI"/>
    <property type="match status" value="1"/>
</dbReference>
<evidence type="ECO:0000256" key="1">
    <source>
        <dbReference type="SAM" id="Phobius"/>
    </source>
</evidence>
<dbReference type="Pfam" id="PF05661">
    <property type="entry name" value="DUF808"/>
    <property type="match status" value="1"/>
</dbReference>